<organism evidence="1 2">
    <name type="scientific">Candidula unifasciata</name>
    <dbReference type="NCBI Taxonomy" id="100452"/>
    <lineage>
        <taxon>Eukaryota</taxon>
        <taxon>Metazoa</taxon>
        <taxon>Spiralia</taxon>
        <taxon>Lophotrochozoa</taxon>
        <taxon>Mollusca</taxon>
        <taxon>Gastropoda</taxon>
        <taxon>Heterobranchia</taxon>
        <taxon>Euthyneura</taxon>
        <taxon>Panpulmonata</taxon>
        <taxon>Eupulmonata</taxon>
        <taxon>Stylommatophora</taxon>
        <taxon>Helicina</taxon>
        <taxon>Helicoidea</taxon>
        <taxon>Geomitridae</taxon>
        <taxon>Candidula</taxon>
    </lineage>
</organism>
<comment type="caution">
    <text evidence="1">The sequence shown here is derived from an EMBL/GenBank/DDBJ whole genome shotgun (WGS) entry which is preliminary data.</text>
</comment>
<reference evidence="1" key="1">
    <citation type="submission" date="2021-04" db="EMBL/GenBank/DDBJ databases">
        <authorList>
            <consortium name="Molecular Ecology Group"/>
        </authorList>
    </citation>
    <scope>NUCLEOTIDE SEQUENCE</scope>
</reference>
<dbReference type="Proteomes" id="UP000678393">
    <property type="component" value="Unassembled WGS sequence"/>
</dbReference>
<sequence>MAEKTGDALKVTETAFSSTDCLGESDSDLTELASLDPYEALSELEAVWEDQYELSLEKIKCPKRKRHIEFIPIRQFNIDHLDDPYKDPSIVELVHKMAALTVRLQVSKFSSIRPQPPYPPEERVKPNGESRIIRGTGFVDNAYVFTEESGKLCPCIECKKSAIPKTRWGQINVKTAGHVVHDYYEAEETVCYFNFDEDNTDVSSIPSLVGSRDSVGVCTLRDDQFKVIFYTHNVEFAEQLSKLVSRFTVHQQVLVRKYYGNSETPVPDVNFYHKVIDLFSDRANVQILHQALDHFGGMLNKRVQENCPIAPNSTPTDCNLVIVVSHPHGCGKYVSLGRFRTRKTISDDFNPTGKVLNWLTSSFYLYTTHTCQGSSGAPVFILSKERIGKVSTQIHSKFLAKFGLSRSGYSLDI</sequence>
<dbReference type="EMBL" id="CAJHNH020004879">
    <property type="protein sequence ID" value="CAG5131779.1"/>
    <property type="molecule type" value="Genomic_DNA"/>
</dbReference>
<dbReference type="InterPro" id="IPR009003">
    <property type="entry name" value="Peptidase_S1_PA"/>
</dbReference>
<proteinExistence type="predicted"/>
<keyword evidence="2" id="KW-1185">Reference proteome</keyword>
<evidence type="ECO:0000313" key="2">
    <source>
        <dbReference type="Proteomes" id="UP000678393"/>
    </source>
</evidence>
<evidence type="ECO:0000313" key="1">
    <source>
        <dbReference type="EMBL" id="CAG5131779.1"/>
    </source>
</evidence>
<dbReference type="AlphaFoldDB" id="A0A8S3ZQM7"/>
<gene>
    <name evidence="1" type="ORF">CUNI_LOCUS17337</name>
</gene>
<dbReference type="SUPFAM" id="SSF50494">
    <property type="entry name" value="Trypsin-like serine proteases"/>
    <property type="match status" value="1"/>
</dbReference>
<name>A0A8S3ZQM7_9EUPU</name>
<accession>A0A8S3ZQM7</accession>
<protein>
    <submittedName>
        <fullName evidence="1">Uncharacterized protein</fullName>
    </submittedName>
</protein>
<dbReference type="OrthoDB" id="6045352at2759"/>